<gene>
    <name evidence="1" type="ORF">HJG40_11400</name>
</gene>
<name>A0ABS5ZRW7_9PROT</name>
<keyword evidence="2" id="KW-1185">Reference proteome</keyword>
<evidence type="ECO:0000313" key="1">
    <source>
        <dbReference type="EMBL" id="MBU2739378.1"/>
    </source>
</evidence>
<dbReference type="Proteomes" id="UP001197028">
    <property type="component" value="Unassembled WGS sequence"/>
</dbReference>
<evidence type="ECO:0000313" key="2">
    <source>
        <dbReference type="Proteomes" id="UP001197028"/>
    </source>
</evidence>
<reference evidence="1 2" key="1">
    <citation type="journal article" date="2021" name="ISME J.">
        <title>Genomic evolution of the class Acidithiobacillia: deep-branching Proteobacteria living in extreme acidic conditions.</title>
        <authorList>
            <person name="Moya-Beltran A."/>
            <person name="Beard S."/>
            <person name="Rojas-Villalobos C."/>
            <person name="Issotta F."/>
            <person name="Gallardo Y."/>
            <person name="Ulloa R."/>
            <person name="Giaveno A."/>
            <person name="Degli Esposti M."/>
            <person name="Johnson D.B."/>
            <person name="Quatrini R."/>
        </authorList>
    </citation>
    <scope>NUCLEOTIDE SEQUENCE [LARGE SCALE GENOMIC DNA]</scope>
    <source>
        <strain evidence="1 2">ATCC 19703</strain>
    </source>
</reference>
<dbReference type="EMBL" id="JABELD010000086">
    <property type="protein sequence ID" value="MBU2739378.1"/>
    <property type="molecule type" value="Genomic_DNA"/>
</dbReference>
<sequence length="45" mass="5147">MAHHSSTRVPVDDSYAALVGKAVYVFAYYEWTIIYVIDYLQSGFV</sequence>
<dbReference type="RefSeq" id="WP_215864301.1">
    <property type="nucleotide sequence ID" value="NZ_JABELD010000086.1"/>
</dbReference>
<protein>
    <submittedName>
        <fullName evidence="1">Uncharacterized protein</fullName>
    </submittedName>
</protein>
<organism evidence="1 2">
    <name type="scientific">Acidithiobacillus concretivorus</name>
    <dbReference type="NCBI Taxonomy" id="3063952"/>
    <lineage>
        <taxon>Bacteria</taxon>
        <taxon>Pseudomonadati</taxon>
        <taxon>Pseudomonadota</taxon>
        <taxon>Acidithiobacillia</taxon>
        <taxon>Acidithiobacillales</taxon>
        <taxon>Acidithiobacillaceae</taxon>
        <taxon>Acidithiobacillus</taxon>
    </lineage>
</organism>
<proteinExistence type="predicted"/>
<accession>A0ABS5ZRW7</accession>
<comment type="caution">
    <text evidence="1">The sequence shown here is derived from an EMBL/GenBank/DDBJ whole genome shotgun (WGS) entry which is preliminary data.</text>
</comment>